<evidence type="ECO:0000313" key="6">
    <source>
        <dbReference type="EMBL" id="QSQ20603.1"/>
    </source>
</evidence>
<dbReference type="InterPro" id="IPR001789">
    <property type="entry name" value="Sig_transdc_resp-reg_receiver"/>
</dbReference>
<accession>A0ABX7NWX3</accession>
<evidence type="ECO:0000256" key="4">
    <source>
        <dbReference type="SAM" id="MobiDB-lite"/>
    </source>
</evidence>
<dbReference type="RefSeq" id="WP_206722183.1">
    <property type="nucleotide sequence ID" value="NZ_CP071090.1"/>
</dbReference>
<feature type="compositionally biased region" description="Basic and acidic residues" evidence="4">
    <location>
        <begin position="373"/>
        <end position="382"/>
    </location>
</feature>
<feature type="domain" description="Response regulatory" evidence="5">
    <location>
        <begin position="21"/>
        <end position="138"/>
    </location>
</feature>
<dbReference type="Gene3D" id="3.40.50.2300">
    <property type="match status" value="1"/>
</dbReference>
<keyword evidence="7" id="KW-1185">Reference proteome</keyword>
<evidence type="ECO:0000256" key="3">
    <source>
        <dbReference type="SAM" id="Coils"/>
    </source>
</evidence>
<dbReference type="Pfam" id="PF00072">
    <property type="entry name" value="Response_reg"/>
    <property type="match status" value="1"/>
</dbReference>
<keyword evidence="1 2" id="KW-0597">Phosphoprotein</keyword>
<keyword evidence="3" id="KW-0175">Coiled coil</keyword>
<feature type="coiled-coil region" evidence="3">
    <location>
        <begin position="141"/>
        <end position="183"/>
    </location>
</feature>
<proteinExistence type="predicted"/>
<feature type="modified residue" description="4-aspartylphosphate" evidence="2">
    <location>
        <position position="70"/>
    </location>
</feature>
<evidence type="ECO:0000256" key="2">
    <source>
        <dbReference type="PROSITE-ProRule" id="PRU00169"/>
    </source>
</evidence>
<feature type="region of interest" description="Disordered" evidence="4">
    <location>
        <begin position="344"/>
        <end position="382"/>
    </location>
</feature>
<sequence>MSATPSRERLPVVTVALEPASVLLVDDQAEGLLALEATLAPLGQRLVIARSGREALRHLLTRDFAVILLDVVMPEMDGFETAQLIRERERSRDTPIVFLTALSQGQLPELRAYAVGAVDYLLKPYEPEILRSKVGVFVDLYRKTELVRRQAEALREAQKREHERELAEANRRAEVERARVREELLRREMETSRSQYRWLEAVLAALPTPLALVEPDSGRTLLANRAAQGLAGGCLAYREAKDLYPDAVFRGADGQPLPEAAMPLLRAARGEDLQGLQVEWELNGQHGAALAFSARMPQMHGRPETVLLALLDVSALRTTERELRRALLAARDSPLDAARLVEGLRNLPAPEAPEGGSPPAADTGQAAVPADPPSEHSREGNG</sequence>
<dbReference type="EMBL" id="CP071090">
    <property type="protein sequence ID" value="QSQ20603.1"/>
    <property type="molecule type" value="Genomic_DNA"/>
</dbReference>
<name>A0ABX7NWX3_9BACT</name>
<evidence type="ECO:0000256" key="1">
    <source>
        <dbReference type="ARBA" id="ARBA00022553"/>
    </source>
</evidence>
<dbReference type="Proteomes" id="UP000662747">
    <property type="component" value="Chromosome"/>
</dbReference>
<dbReference type="SMART" id="SM00448">
    <property type="entry name" value="REC"/>
    <property type="match status" value="1"/>
</dbReference>
<dbReference type="Gene3D" id="3.30.450.20">
    <property type="entry name" value="PAS domain"/>
    <property type="match status" value="1"/>
</dbReference>
<evidence type="ECO:0000313" key="7">
    <source>
        <dbReference type="Proteomes" id="UP000662747"/>
    </source>
</evidence>
<feature type="compositionally biased region" description="Low complexity" evidence="4">
    <location>
        <begin position="348"/>
        <end position="361"/>
    </location>
</feature>
<reference evidence="6 7" key="1">
    <citation type="submission" date="2021-02" db="EMBL/GenBank/DDBJ databases">
        <title>De Novo genome assembly of isolated myxobacteria.</title>
        <authorList>
            <person name="Stevens D.C."/>
        </authorList>
    </citation>
    <scope>NUCLEOTIDE SEQUENCE [LARGE SCALE GENOMIC DNA]</scope>
    <source>
        <strain evidence="7">SCPEA02</strain>
    </source>
</reference>
<gene>
    <name evidence="6" type="ORF">JY651_36000</name>
</gene>
<dbReference type="PANTHER" id="PTHR44591">
    <property type="entry name" value="STRESS RESPONSE REGULATOR PROTEIN 1"/>
    <property type="match status" value="1"/>
</dbReference>
<dbReference type="PROSITE" id="PS50110">
    <property type="entry name" value="RESPONSE_REGULATORY"/>
    <property type="match status" value="1"/>
</dbReference>
<evidence type="ECO:0000259" key="5">
    <source>
        <dbReference type="PROSITE" id="PS50110"/>
    </source>
</evidence>
<dbReference type="InterPro" id="IPR011006">
    <property type="entry name" value="CheY-like_superfamily"/>
</dbReference>
<dbReference type="PANTHER" id="PTHR44591:SF3">
    <property type="entry name" value="RESPONSE REGULATORY DOMAIN-CONTAINING PROTEIN"/>
    <property type="match status" value="1"/>
</dbReference>
<protein>
    <submittedName>
        <fullName evidence="6">Response regulator</fullName>
    </submittedName>
</protein>
<dbReference type="SUPFAM" id="SSF52172">
    <property type="entry name" value="CheY-like"/>
    <property type="match status" value="1"/>
</dbReference>
<dbReference type="InterPro" id="IPR050595">
    <property type="entry name" value="Bact_response_regulator"/>
</dbReference>
<organism evidence="6 7">
    <name type="scientific">Pyxidicoccus parkwayensis</name>
    <dbReference type="NCBI Taxonomy" id="2813578"/>
    <lineage>
        <taxon>Bacteria</taxon>
        <taxon>Pseudomonadati</taxon>
        <taxon>Myxococcota</taxon>
        <taxon>Myxococcia</taxon>
        <taxon>Myxococcales</taxon>
        <taxon>Cystobacterineae</taxon>
        <taxon>Myxococcaceae</taxon>
        <taxon>Pyxidicoccus</taxon>
    </lineage>
</organism>